<reference evidence="1 2" key="1">
    <citation type="journal article" date="2018" name="Sci. Rep.">
        <title>Comparative analysis of the Pocillopora damicornis genome highlights role of immune system in coral evolution.</title>
        <authorList>
            <person name="Cunning R."/>
            <person name="Bay R.A."/>
            <person name="Gillette P."/>
            <person name="Baker A.C."/>
            <person name="Traylor-Knowles N."/>
        </authorList>
    </citation>
    <scope>NUCLEOTIDE SEQUENCE [LARGE SCALE GENOMIC DNA]</scope>
    <source>
        <strain evidence="1">RSMAS</strain>
        <tissue evidence="1">Whole animal</tissue>
    </source>
</reference>
<dbReference type="AlphaFoldDB" id="A0A3M6TXG9"/>
<keyword evidence="2" id="KW-1185">Reference proteome</keyword>
<dbReference type="Proteomes" id="UP000275408">
    <property type="component" value="Unassembled WGS sequence"/>
</dbReference>
<evidence type="ECO:0000313" key="2">
    <source>
        <dbReference type="Proteomes" id="UP000275408"/>
    </source>
</evidence>
<comment type="caution">
    <text evidence="1">The sequence shown here is derived from an EMBL/GenBank/DDBJ whole genome shotgun (WGS) entry which is preliminary data.</text>
</comment>
<name>A0A3M6TXG9_POCDA</name>
<organism evidence="1 2">
    <name type="scientific">Pocillopora damicornis</name>
    <name type="common">Cauliflower coral</name>
    <name type="synonym">Millepora damicornis</name>
    <dbReference type="NCBI Taxonomy" id="46731"/>
    <lineage>
        <taxon>Eukaryota</taxon>
        <taxon>Metazoa</taxon>
        <taxon>Cnidaria</taxon>
        <taxon>Anthozoa</taxon>
        <taxon>Hexacorallia</taxon>
        <taxon>Scleractinia</taxon>
        <taxon>Astrocoeniina</taxon>
        <taxon>Pocilloporidae</taxon>
        <taxon>Pocillopora</taxon>
    </lineage>
</organism>
<accession>A0A3M6TXG9</accession>
<protein>
    <submittedName>
        <fullName evidence="1">Uncharacterized protein</fullName>
    </submittedName>
</protein>
<gene>
    <name evidence="1" type="ORF">pdam_00020985</name>
</gene>
<dbReference type="EMBL" id="RCHS01002740">
    <property type="protein sequence ID" value="RMX45959.1"/>
    <property type="molecule type" value="Genomic_DNA"/>
</dbReference>
<proteinExistence type="predicted"/>
<evidence type="ECO:0000313" key="1">
    <source>
        <dbReference type="EMBL" id="RMX45959.1"/>
    </source>
</evidence>
<sequence length="320" mass="36045">MSLIISTLVGSTWSFPRTPEMFLPYSSSGVKSSRNNRTAKFIVEFDFTCRAMRLSRDMGKSRSSGWVAEECSVVLLPIHELEMDVALVNAVEQHKELDELQAEVWYLNAVLRFVGTEAQFVDAVVLYLGSEVQILVVEVLWVGTVVPLSNAEGLCAVAVVLYSEAEAGLLHLCVYVLDMVAEVLPLEFLKVGYQELYADAQIPHLKAVDLPVNAVELFLHAEDSDGTNFLHVTTKPIYFDQDVACHQFSSNRNFRCLFVRLSPEIENQRTFATDTERITESLLGQCAFKRKSADKLTPPRPSRSHYCKQICNTMRYNGNY</sequence>